<gene>
    <name evidence="1" type="ORF">CUMW_216180</name>
</gene>
<proteinExistence type="predicted"/>
<accession>A0A2H5QC69</accession>
<keyword evidence="2" id="KW-1185">Reference proteome</keyword>
<reference evidence="1 2" key="1">
    <citation type="journal article" date="2017" name="Front. Genet.">
        <title>Draft sequencing of the heterozygous diploid genome of Satsuma (Citrus unshiu Marc.) using a hybrid assembly approach.</title>
        <authorList>
            <person name="Shimizu T."/>
            <person name="Tanizawa Y."/>
            <person name="Mochizuki T."/>
            <person name="Nagasaki H."/>
            <person name="Yoshioka T."/>
            <person name="Toyoda A."/>
            <person name="Fujiyama A."/>
            <person name="Kaminuma E."/>
            <person name="Nakamura Y."/>
        </authorList>
    </citation>
    <scope>NUCLEOTIDE SEQUENCE [LARGE SCALE GENOMIC DNA]</scope>
    <source>
        <strain evidence="2">cv. Miyagawa wase</strain>
    </source>
</reference>
<organism evidence="1 2">
    <name type="scientific">Citrus unshiu</name>
    <name type="common">Satsuma mandarin</name>
    <name type="synonym">Citrus nobilis var. unshiu</name>
    <dbReference type="NCBI Taxonomy" id="55188"/>
    <lineage>
        <taxon>Eukaryota</taxon>
        <taxon>Viridiplantae</taxon>
        <taxon>Streptophyta</taxon>
        <taxon>Embryophyta</taxon>
        <taxon>Tracheophyta</taxon>
        <taxon>Spermatophyta</taxon>
        <taxon>Magnoliopsida</taxon>
        <taxon>eudicotyledons</taxon>
        <taxon>Gunneridae</taxon>
        <taxon>Pentapetalae</taxon>
        <taxon>rosids</taxon>
        <taxon>malvids</taxon>
        <taxon>Sapindales</taxon>
        <taxon>Rutaceae</taxon>
        <taxon>Aurantioideae</taxon>
        <taxon>Citrus</taxon>
    </lineage>
</organism>
<name>A0A2H5QC69_CITUN</name>
<evidence type="ECO:0000313" key="1">
    <source>
        <dbReference type="EMBL" id="GAY62240.1"/>
    </source>
</evidence>
<sequence length="67" mass="7892">MVTVRHIRDTLMGMIFGYLHLEMANLICQYNLNYPIMKNIVPLCPYGWTTLRFHCHIEAHLALSLPY</sequence>
<dbReference type="AlphaFoldDB" id="A0A2H5QC69"/>
<dbReference type="Proteomes" id="UP000236630">
    <property type="component" value="Unassembled WGS sequence"/>
</dbReference>
<dbReference type="EMBL" id="BDQV01000297">
    <property type="protein sequence ID" value="GAY62240.1"/>
    <property type="molecule type" value="Genomic_DNA"/>
</dbReference>
<comment type="caution">
    <text evidence="1">The sequence shown here is derived from an EMBL/GenBank/DDBJ whole genome shotgun (WGS) entry which is preliminary data.</text>
</comment>
<protein>
    <recommendedName>
        <fullName evidence="3">Plastocyanin-like domain-containing protein</fullName>
    </recommendedName>
</protein>
<evidence type="ECO:0008006" key="3">
    <source>
        <dbReference type="Google" id="ProtNLM"/>
    </source>
</evidence>
<evidence type="ECO:0000313" key="2">
    <source>
        <dbReference type="Proteomes" id="UP000236630"/>
    </source>
</evidence>